<organism evidence="2 3">
    <name type="scientific">Haemaphysalis longicornis</name>
    <name type="common">Bush tick</name>
    <dbReference type="NCBI Taxonomy" id="44386"/>
    <lineage>
        <taxon>Eukaryota</taxon>
        <taxon>Metazoa</taxon>
        <taxon>Ecdysozoa</taxon>
        <taxon>Arthropoda</taxon>
        <taxon>Chelicerata</taxon>
        <taxon>Arachnida</taxon>
        <taxon>Acari</taxon>
        <taxon>Parasitiformes</taxon>
        <taxon>Ixodida</taxon>
        <taxon>Ixodoidea</taxon>
        <taxon>Ixodidae</taxon>
        <taxon>Haemaphysalinae</taxon>
        <taxon>Haemaphysalis</taxon>
    </lineage>
</organism>
<evidence type="ECO:0000313" key="3">
    <source>
        <dbReference type="Proteomes" id="UP000821853"/>
    </source>
</evidence>
<dbReference type="AlphaFoldDB" id="A0A9J6HAW3"/>
<gene>
    <name evidence="2" type="ORF">HPB48_026219</name>
</gene>
<reference evidence="2 3" key="1">
    <citation type="journal article" date="2020" name="Cell">
        <title>Large-Scale Comparative Analyses of Tick Genomes Elucidate Their Genetic Diversity and Vector Capacities.</title>
        <authorList>
            <consortium name="Tick Genome and Microbiome Consortium (TIGMIC)"/>
            <person name="Jia N."/>
            <person name="Wang J."/>
            <person name="Shi W."/>
            <person name="Du L."/>
            <person name="Sun Y."/>
            <person name="Zhan W."/>
            <person name="Jiang J.F."/>
            <person name="Wang Q."/>
            <person name="Zhang B."/>
            <person name="Ji P."/>
            <person name="Bell-Sakyi L."/>
            <person name="Cui X.M."/>
            <person name="Yuan T.T."/>
            <person name="Jiang B.G."/>
            <person name="Yang W.F."/>
            <person name="Lam T.T."/>
            <person name="Chang Q.C."/>
            <person name="Ding S.J."/>
            <person name="Wang X.J."/>
            <person name="Zhu J.G."/>
            <person name="Ruan X.D."/>
            <person name="Zhao L."/>
            <person name="Wei J.T."/>
            <person name="Ye R.Z."/>
            <person name="Que T.C."/>
            <person name="Du C.H."/>
            <person name="Zhou Y.H."/>
            <person name="Cheng J.X."/>
            <person name="Dai P.F."/>
            <person name="Guo W.B."/>
            <person name="Han X.H."/>
            <person name="Huang E.J."/>
            <person name="Li L.F."/>
            <person name="Wei W."/>
            <person name="Gao Y.C."/>
            <person name="Liu J.Z."/>
            <person name="Shao H.Z."/>
            <person name="Wang X."/>
            <person name="Wang C.C."/>
            <person name="Yang T.C."/>
            <person name="Huo Q.B."/>
            <person name="Li W."/>
            <person name="Chen H.Y."/>
            <person name="Chen S.E."/>
            <person name="Zhou L.G."/>
            <person name="Ni X.B."/>
            <person name="Tian J.H."/>
            <person name="Sheng Y."/>
            <person name="Liu T."/>
            <person name="Pan Y.S."/>
            <person name="Xia L.Y."/>
            <person name="Li J."/>
            <person name="Zhao F."/>
            <person name="Cao W.C."/>
        </authorList>
    </citation>
    <scope>NUCLEOTIDE SEQUENCE [LARGE SCALE GENOMIC DNA]</scope>
    <source>
        <strain evidence="2">HaeL-2018</strain>
    </source>
</reference>
<feature type="coiled-coil region" evidence="1">
    <location>
        <begin position="15"/>
        <end position="42"/>
    </location>
</feature>
<name>A0A9J6HAW3_HAELO</name>
<dbReference type="VEuPathDB" id="VectorBase:HLOH_055622"/>
<evidence type="ECO:0000313" key="2">
    <source>
        <dbReference type="EMBL" id="KAH9384226.1"/>
    </source>
</evidence>
<keyword evidence="1" id="KW-0175">Coiled coil</keyword>
<keyword evidence="3" id="KW-1185">Reference proteome</keyword>
<dbReference type="Proteomes" id="UP000821853">
    <property type="component" value="Unassembled WGS sequence"/>
</dbReference>
<dbReference type="OrthoDB" id="7048166at2759"/>
<accession>A0A9J6HAW3</accession>
<comment type="caution">
    <text evidence="2">The sequence shown here is derived from an EMBL/GenBank/DDBJ whole genome shotgun (WGS) entry which is preliminary data.</text>
</comment>
<sequence length="91" mass="10518">MKTMRKELIVAQGQTLECQKENQRLNKELRDVQKQLIELNQYGRRNNIELKGVPSSKDEDLHKVVQNAAATLKVDMSIQDIDIVHTCTKQE</sequence>
<evidence type="ECO:0000256" key="1">
    <source>
        <dbReference type="SAM" id="Coils"/>
    </source>
</evidence>
<dbReference type="EMBL" id="JABSTR010001830">
    <property type="protein sequence ID" value="KAH9384226.1"/>
    <property type="molecule type" value="Genomic_DNA"/>
</dbReference>
<proteinExistence type="predicted"/>
<protein>
    <submittedName>
        <fullName evidence="2">Uncharacterized protein</fullName>
    </submittedName>
</protein>